<organism evidence="6 7">
    <name type="scientific">Labrys neptuniae</name>
    <dbReference type="NCBI Taxonomy" id="376174"/>
    <lineage>
        <taxon>Bacteria</taxon>
        <taxon>Pseudomonadati</taxon>
        <taxon>Pseudomonadota</taxon>
        <taxon>Alphaproteobacteria</taxon>
        <taxon>Hyphomicrobiales</taxon>
        <taxon>Xanthobacteraceae</taxon>
        <taxon>Labrys</taxon>
    </lineage>
</organism>
<dbReference type="Gene3D" id="2.40.40.10">
    <property type="entry name" value="RlpA-like domain"/>
    <property type="match status" value="1"/>
</dbReference>
<evidence type="ECO:0000313" key="6">
    <source>
        <dbReference type="EMBL" id="MFC2248720.1"/>
    </source>
</evidence>
<dbReference type="NCBIfam" id="TIGR00413">
    <property type="entry name" value="rlpA"/>
    <property type="match status" value="1"/>
</dbReference>
<evidence type="ECO:0000256" key="2">
    <source>
        <dbReference type="ARBA" id="ARBA00023316"/>
    </source>
</evidence>
<dbReference type="InterPro" id="IPR009009">
    <property type="entry name" value="RlpA-like_DPBB"/>
</dbReference>
<dbReference type="Proteomes" id="UP001595190">
    <property type="component" value="Unassembled WGS sequence"/>
</dbReference>
<dbReference type="InterPro" id="IPR036908">
    <property type="entry name" value="RlpA-like_sf"/>
</dbReference>
<dbReference type="SUPFAM" id="SSF50685">
    <property type="entry name" value="Barwin-like endoglucanases"/>
    <property type="match status" value="1"/>
</dbReference>
<evidence type="ECO:0000256" key="4">
    <source>
        <dbReference type="RuleBase" id="RU003495"/>
    </source>
</evidence>
<gene>
    <name evidence="3" type="primary">rlpA</name>
    <name evidence="6" type="ORF">ACETRX_03760</name>
</gene>
<comment type="similarity">
    <text evidence="3 4">Belongs to the RlpA family.</text>
</comment>
<protein>
    <recommendedName>
        <fullName evidence="3">Endolytic peptidoglycan transglycosylase RlpA</fullName>
        <ecNumber evidence="3">4.2.2.-</ecNumber>
    </recommendedName>
</protein>
<proteinExistence type="inferred from homology"/>
<dbReference type="InterPro" id="IPR034718">
    <property type="entry name" value="RlpA"/>
</dbReference>
<dbReference type="HAMAP" id="MF_02071">
    <property type="entry name" value="RlpA"/>
    <property type="match status" value="1"/>
</dbReference>
<evidence type="ECO:0000259" key="5">
    <source>
        <dbReference type="Pfam" id="PF03330"/>
    </source>
</evidence>
<feature type="domain" description="RlpA-like protein double-psi beta-barrel" evidence="5">
    <location>
        <begin position="35"/>
        <end position="114"/>
    </location>
</feature>
<reference evidence="6 7" key="1">
    <citation type="submission" date="2024-09" db="EMBL/GenBank/DDBJ databases">
        <title>Description of Labrys sedimenti sp. nov., isolated from a diclofenac-degrading enrichment culture, and genome-based reclassification of Labrys portucalensis as a later heterotypic synonym of Labrys neptuniae.</title>
        <authorList>
            <person name="Tancsics A."/>
            <person name="Csepanyi A."/>
        </authorList>
    </citation>
    <scope>NUCLEOTIDE SEQUENCE [LARGE SCALE GENOMIC DNA]</scope>
    <source>
        <strain evidence="6 7">LMG 23412</strain>
    </source>
</reference>
<dbReference type="InterPro" id="IPR012997">
    <property type="entry name" value="RplA"/>
</dbReference>
<dbReference type="PANTHER" id="PTHR34183">
    <property type="entry name" value="ENDOLYTIC PEPTIDOGLYCAN TRANSGLYCOSYLASE RLPA"/>
    <property type="match status" value="1"/>
</dbReference>
<keyword evidence="1 3" id="KW-0456">Lyase</keyword>
<dbReference type="EC" id="4.2.2.-" evidence="3"/>
<name>A0ABV6Z988_9HYPH</name>
<dbReference type="PANTHER" id="PTHR34183:SF1">
    <property type="entry name" value="ENDOLYTIC PEPTIDOGLYCAN TRANSGLYCOSYLASE RLPA"/>
    <property type="match status" value="1"/>
</dbReference>
<accession>A0ABV6Z988</accession>
<dbReference type="Pfam" id="PF03330">
    <property type="entry name" value="DPBB_1"/>
    <property type="match status" value="1"/>
</dbReference>
<comment type="function">
    <text evidence="3">Lytic transglycosylase with a strong preference for naked glycan strands that lack stem peptides.</text>
</comment>
<evidence type="ECO:0000313" key="7">
    <source>
        <dbReference type="Proteomes" id="UP001595190"/>
    </source>
</evidence>
<evidence type="ECO:0000256" key="3">
    <source>
        <dbReference type="HAMAP-Rule" id="MF_02071"/>
    </source>
</evidence>
<comment type="caution">
    <text evidence="6">The sequence shown here is derived from an EMBL/GenBank/DDBJ whole genome shotgun (WGS) entry which is preliminary data.</text>
</comment>
<evidence type="ECO:0000256" key="1">
    <source>
        <dbReference type="ARBA" id="ARBA00023239"/>
    </source>
</evidence>
<dbReference type="CDD" id="cd22268">
    <property type="entry name" value="DPBB_RlpA-like"/>
    <property type="match status" value="1"/>
</dbReference>
<dbReference type="EMBL" id="JBHGPK010000001">
    <property type="protein sequence ID" value="MFC2248720.1"/>
    <property type="molecule type" value="Genomic_DNA"/>
</dbReference>
<dbReference type="RefSeq" id="WP_394308630.1">
    <property type="nucleotide sequence ID" value="NZ_JBHGPK010000001.1"/>
</dbReference>
<sequence>MEFYALIDRRDIPAISLAVGLVWAVVATDPAFGGQTGIASWYGRESGRRTANGERFPSPERTCAHRTARFGSHLKVTVLATGRSVVCRVNDRGPFIRGRIVDLNPASARAVGLSGLSRVTIGIQRAPRGH</sequence>
<keyword evidence="2 3" id="KW-0961">Cell wall biogenesis/degradation</keyword>